<dbReference type="EMBL" id="JH000329">
    <property type="protein sequence ID" value="EGW11123.1"/>
    <property type="molecule type" value="Genomic_DNA"/>
</dbReference>
<sequence length="201" mass="22672">MLFTNSLRMSLTTQMALEKLFSFRIGLEEEATDISKVVRCPSMFVQILDMCNLKEYNDFLTTPDILIRSIPTSSHWPSKVQMCNEQPQDVPWTEVIAFIPRDEKTKMLIGERTVSRPSCIAGRLIEPGEEVRLPARVGGDGRAALRAGARARQPVGPADTRRPKRTGGGTDRRTDRWSARTREDRRRRLSTASPSAALEEN</sequence>
<proteinExistence type="predicted"/>
<organism evidence="2 3">
    <name type="scientific">Cricetulus griseus</name>
    <name type="common">Chinese hamster</name>
    <name type="synonym">Cricetulus barabensis griseus</name>
    <dbReference type="NCBI Taxonomy" id="10029"/>
    <lineage>
        <taxon>Eukaryota</taxon>
        <taxon>Metazoa</taxon>
        <taxon>Chordata</taxon>
        <taxon>Craniata</taxon>
        <taxon>Vertebrata</taxon>
        <taxon>Euteleostomi</taxon>
        <taxon>Mammalia</taxon>
        <taxon>Eutheria</taxon>
        <taxon>Euarchontoglires</taxon>
        <taxon>Glires</taxon>
        <taxon>Rodentia</taxon>
        <taxon>Myomorpha</taxon>
        <taxon>Muroidea</taxon>
        <taxon>Cricetidae</taxon>
        <taxon>Cricetinae</taxon>
        <taxon>Cricetulus</taxon>
    </lineage>
</organism>
<evidence type="ECO:0000256" key="1">
    <source>
        <dbReference type="SAM" id="MobiDB-lite"/>
    </source>
</evidence>
<dbReference type="Proteomes" id="UP000001075">
    <property type="component" value="Unassembled WGS sequence"/>
</dbReference>
<gene>
    <name evidence="2" type="ORF">I79_009346</name>
</gene>
<evidence type="ECO:0000313" key="3">
    <source>
        <dbReference type="Proteomes" id="UP000001075"/>
    </source>
</evidence>
<evidence type="ECO:0000313" key="2">
    <source>
        <dbReference type="EMBL" id="EGW11123.1"/>
    </source>
</evidence>
<reference evidence="3" key="1">
    <citation type="journal article" date="2011" name="Nat. Biotechnol.">
        <title>The genomic sequence of the Chinese hamster ovary (CHO)-K1 cell line.</title>
        <authorList>
            <person name="Xu X."/>
            <person name="Nagarajan H."/>
            <person name="Lewis N.E."/>
            <person name="Pan S."/>
            <person name="Cai Z."/>
            <person name="Liu X."/>
            <person name="Chen W."/>
            <person name="Xie M."/>
            <person name="Wang W."/>
            <person name="Hammond S."/>
            <person name="Andersen M.R."/>
            <person name="Neff N."/>
            <person name="Passarelli B."/>
            <person name="Koh W."/>
            <person name="Fan H.C."/>
            <person name="Wang J."/>
            <person name="Gui Y."/>
            <person name="Lee K.H."/>
            <person name="Betenbaugh M.J."/>
            <person name="Quake S.R."/>
            <person name="Famili I."/>
            <person name="Palsson B.O."/>
            <person name="Wang J."/>
        </authorList>
    </citation>
    <scope>NUCLEOTIDE SEQUENCE [LARGE SCALE GENOMIC DNA]</scope>
    <source>
        <strain evidence="3">CHO K1 cell line</strain>
    </source>
</reference>
<dbReference type="InParanoid" id="G3HFI8"/>
<feature type="region of interest" description="Disordered" evidence="1">
    <location>
        <begin position="145"/>
        <end position="201"/>
    </location>
</feature>
<feature type="compositionally biased region" description="Basic and acidic residues" evidence="1">
    <location>
        <begin position="170"/>
        <end position="186"/>
    </location>
</feature>
<name>G3HFI8_CRIGR</name>
<accession>G3HFI8</accession>
<dbReference type="AlphaFoldDB" id="G3HFI8"/>
<protein>
    <submittedName>
        <fullName evidence="2">Uncharacterized protein</fullName>
    </submittedName>
</protein>